<dbReference type="PANTHER" id="PTHR43283">
    <property type="entry name" value="BETA-LACTAMASE-RELATED"/>
    <property type="match status" value="1"/>
</dbReference>
<proteinExistence type="inferred from homology"/>
<dbReference type="InterPro" id="IPR001466">
    <property type="entry name" value="Beta-lactam-related"/>
</dbReference>
<evidence type="ECO:0000259" key="3">
    <source>
        <dbReference type="Pfam" id="PF00144"/>
    </source>
</evidence>
<dbReference type="Gene3D" id="3.40.710.10">
    <property type="entry name" value="DD-peptidase/beta-lactamase superfamily"/>
    <property type="match status" value="1"/>
</dbReference>
<evidence type="ECO:0000256" key="2">
    <source>
        <dbReference type="ARBA" id="ARBA00022801"/>
    </source>
</evidence>
<evidence type="ECO:0000313" key="5">
    <source>
        <dbReference type="Proteomes" id="UP001303647"/>
    </source>
</evidence>
<comment type="similarity">
    <text evidence="1">Belongs to the class-A beta-lactamase family.</text>
</comment>
<keyword evidence="4" id="KW-0012">Acyltransferase</keyword>
<dbReference type="GO" id="GO:0016787">
    <property type="term" value="F:hydrolase activity"/>
    <property type="evidence" value="ECO:0007669"/>
    <property type="project" value="UniProtKB-KW"/>
</dbReference>
<evidence type="ECO:0000313" key="4">
    <source>
        <dbReference type="EMBL" id="KAK4244259.1"/>
    </source>
</evidence>
<protein>
    <submittedName>
        <fullName evidence="4">Acyltransferase LovD</fullName>
    </submittedName>
</protein>
<evidence type="ECO:0000256" key="1">
    <source>
        <dbReference type="ARBA" id="ARBA00009009"/>
    </source>
</evidence>
<dbReference type="EMBL" id="MU857748">
    <property type="protein sequence ID" value="KAK4244259.1"/>
    <property type="molecule type" value="Genomic_DNA"/>
</dbReference>
<dbReference type="Proteomes" id="UP001303647">
    <property type="component" value="Unassembled WGS sequence"/>
</dbReference>
<dbReference type="Pfam" id="PF00144">
    <property type="entry name" value="Beta-lactamase"/>
    <property type="match status" value="1"/>
</dbReference>
<accession>A0AAN7CLH2</accession>
<organism evidence="4 5">
    <name type="scientific">Corynascus novoguineensis</name>
    <dbReference type="NCBI Taxonomy" id="1126955"/>
    <lineage>
        <taxon>Eukaryota</taxon>
        <taxon>Fungi</taxon>
        <taxon>Dikarya</taxon>
        <taxon>Ascomycota</taxon>
        <taxon>Pezizomycotina</taxon>
        <taxon>Sordariomycetes</taxon>
        <taxon>Sordariomycetidae</taxon>
        <taxon>Sordariales</taxon>
        <taxon>Chaetomiaceae</taxon>
        <taxon>Corynascus</taxon>
    </lineage>
</organism>
<gene>
    <name evidence="4" type="ORF">C7999DRAFT_44045</name>
</gene>
<keyword evidence="5" id="KW-1185">Reference proteome</keyword>
<dbReference type="GO" id="GO:0016746">
    <property type="term" value="F:acyltransferase activity"/>
    <property type="evidence" value="ECO:0007669"/>
    <property type="project" value="UniProtKB-KW"/>
</dbReference>
<name>A0AAN7CLH2_9PEZI</name>
<reference evidence="4" key="1">
    <citation type="journal article" date="2023" name="Mol. Phylogenet. Evol.">
        <title>Genome-scale phylogeny and comparative genomics of the fungal order Sordariales.</title>
        <authorList>
            <person name="Hensen N."/>
            <person name="Bonometti L."/>
            <person name="Westerberg I."/>
            <person name="Brannstrom I.O."/>
            <person name="Guillou S."/>
            <person name="Cros-Aarteil S."/>
            <person name="Calhoun S."/>
            <person name="Haridas S."/>
            <person name="Kuo A."/>
            <person name="Mondo S."/>
            <person name="Pangilinan J."/>
            <person name="Riley R."/>
            <person name="LaButti K."/>
            <person name="Andreopoulos B."/>
            <person name="Lipzen A."/>
            <person name="Chen C."/>
            <person name="Yan M."/>
            <person name="Daum C."/>
            <person name="Ng V."/>
            <person name="Clum A."/>
            <person name="Steindorff A."/>
            <person name="Ohm R.A."/>
            <person name="Martin F."/>
            <person name="Silar P."/>
            <person name="Natvig D.O."/>
            <person name="Lalanne C."/>
            <person name="Gautier V."/>
            <person name="Ament-Velasquez S.L."/>
            <person name="Kruys A."/>
            <person name="Hutchinson M.I."/>
            <person name="Powell A.J."/>
            <person name="Barry K."/>
            <person name="Miller A.N."/>
            <person name="Grigoriev I.V."/>
            <person name="Debuchy R."/>
            <person name="Gladieux P."/>
            <person name="Hiltunen Thoren M."/>
            <person name="Johannesson H."/>
        </authorList>
    </citation>
    <scope>NUCLEOTIDE SEQUENCE</scope>
    <source>
        <strain evidence="4">CBS 359.72</strain>
    </source>
</reference>
<dbReference type="PANTHER" id="PTHR43283:SF17">
    <property type="entry name" value="(LOVD), PUTATIVE (AFU_ORTHOLOGUE AFUA_5G00920)-RELATED"/>
    <property type="match status" value="1"/>
</dbReference>
<dbReference type="InterPro" id="IPR012338">
    <property type="entry name" value="Beta-lactam/transpept-like"/>
</dbReference>
<feature type="domain" description="Beta-lactamase-related" evidence="3">
    <location>
        <begin position="8"/>
        <end position="370"/>
    </location>
</feature>
<keyword evidence="2" id="KW-0378">Hydrolase</keyword>
<dbReference type="SUPFAM" id="SSF56601">
    <property type="entry name" value="beta-lactamase/transpeptidase-like"/>
    <property type="match status" value="1"/>
</dbReference>
<reference evidence="4" key="2">
    <citation type="submission" date="2023-05" db="EMBL/GenBank/DDBJ databases">
        <authorList>
            <consortium name="Lawrence Berkeley National Laboratory"/>
            <person name="Steindorff A."/>
            <person name="Hensen N."/>
            <person name="Bonometti L."/>
            <person name="Westerberg I."/>
            <person name="Brannstrom I.O."/>
            <person name="Guillou S."/>
            <person name="Cros-Aarteil S."/>
            <person name="Calhoun S."/>
            <person name="Haridas S."/>
            <person name="Kuo A."/>
            <person name="Mondo S."/>
            <person name="Pangilinan J."/>
            <person name="Riley R."/>
            <person name="Labutti K."/>
            <person name="Andreopoulos B."/>
            <person name="Lipzen A."/>
            <person name="Chen C."/>
            <person name="Yanf M."/>
            <person name="Daum C."/>
            <person name="Ng V."/>
            <person name="Clum A."/>
            <person name="Ohm R."/>
            <person name="Martin F."/>
            <person name="Silar P."/>
            <person name="Natvig D."/>
            <person name="Lalanne C."/>
            <person name="Gautier V."/>
            <person name="Ament-Velasquez S.L."/>
            <person name="Kruys A."/>
            <person name="Hutchinson M.I."/>
            <person name="Powell A.J."/>
            <person name="Barry K."/>
            <person name="Miller A.N."/>
            <person name="Grigoriev I.V."/>
            <person name="Debuchy R."/>
            <person name="Gladieux P."/>
            <person name="Thoren M.H."/>
            <person name="Johannesson H."/>
        </authorList>
    </citation>
    <scope>NUCLEOTIDE SEQUENCE</scope>
    <source>
        <strain evidence="4">CBS 359.72</strain>
    </source>
</reference>
<dbReference type="InterPro" id="IPR050789">
    <property type="entry name" value="Diverse_Enzym_Activities"/>
</dbReference>
<dbReference type="AlphaFoldDB" id="A0AAN7CLH2"/>
<sequence length="409" mass="44163">MADQTIETAFEAAIASGKINGAVICATDASCAFVYERALGQRTLLSGEKVAQRLDDLLYLASATKLIAIVAALQCVDEGLVTLTGDDVAPRLPELARQPVLREDDNGNAREEEPRAAPITLEALLSHTSGAGYDFLVPHLAAWRATNDTSPSNSQRPVEEAFAYPLVFQPSTGWMYGPGMDWAGRLVERVTGTTLGDRVRGRICAPLGISPEDAHFYPVEGDEARARVVDLNPDDPEGLGRAVLAGEGHINRRSKGHFGGHGLFMTGPAYLAVLRSLLVNDGKLLRPETADDMFRDRIGPDSEARFRAAVAGPTGAFFRVGIPPDVSIGHGLGGMLTREDVDGWYARGTLSWGGGMTFAWFIDRQTGLCGLGAVQAALPMDHSVVSDLKQTFRHDIYRKHAAWKRERQG</sequence>
<keyword evidence="4" id="KW-0808">Transferase</keyword>
<comment type="caution">
    <text evidence="4">The sequence shown here is derived from an EMBL/GenBank/DDBJ whole genome shotgun (WGS) entry which is preliminary data.</text>
</comment>